<dbReference type="AlphaFoldDB" id="A0A0D7X722"/>
<evidence type="ECO:0000313" key="2">
    <source>
        <dbReference type="Proteomes" id="UP000032534"/>
    </source>
</evidence>
<dbReference type="EMBL" id="JTHP01000002">
    <property type="protein sequence ID" value="KJD47211.1"/>
    <property type="molecule type" value="Genomic_DNA"/>
</dbReference>
<protein>
    <submittedName>
        <fullName evidence="1">Uncharacterized protein</fullName>
    </submittedName>
</protein>
<evidence type="ECO:0000313" key="1">
    <source>
        <dbReference type="EMBL" id="KJD47211.1"/>
    </source>
</evidence>
<dbReference type="RefSeq" id="WP_044644443.1">
    <property type="nucleotide sequence ID" value="NZ_JTHP01000002.1"/>
</dbReference>
<gene>
    <name evidence="1" type="ORF">QD47_01410</name>
</gene>
<reference evidence="1 2" key="1">
    <citation type="submission" date="2014-11" db="EMBL/GenBank/DDBJ databases">
        <title>Draft Genome Sequences of Paenibacillus polymyxa NRRL B-30509 and Paenibacillus terrae NRRL B-30644, Strains from a Poultry Environment that Produce Tridecaptin A and Paenicidins.</title>
        <authorList>
            <person name="van Belkum M.J."/>
            <person name="Lohans C.T."/>
            <person name="Vederas J.C."/>
        </authorList>
    </citation>
    <scope>NUCLEOTIDE SEQUENCE [LARGE SCALE GENOMIC DNA]</scope>
    <source>
        <strain evidence="1 2">NRRL B-30644</strain>
    </source>
</reference>
<name>A0A0D7X722_9BACL</name>
<sequence>MKRKYISGLHRENGDSRHFSIKTEDGASVQGSEPKVITWKKVTKQDGTIAQSWHARLNEYRLGRGDGQF</sequence>
<dbReference type="Proteomes" id="UP000032534">
    <property type="component" value="Unassembled WGS sequence"/>
</dbReference>
<proteinExistence type="predicted"/>
<organism evidence="1 2">
    <name type="scientific">Paenibacillus terrae</name>
    <dbReference type="NCBI Taxonomy" id="159743"/>
    <lineage>
        <taxon>Bacteria</taxon>
        <taxon>Bacillati</taxon>
        <taxon>Bacillota</taxon>
        <taxon>Bacilli</taxon>
        <taxon>Bacillales</taxon>
        <taxon>Paenibacillaceae</taxon>
        <taxon>Paenibacillus</taxon>
    </lineage>
</organism>
<keyword evidence="2" id="KW-1185">Reference proteome</keyword>
<dbReference type="OrthoDB" id="2639858at2"/>
<dbReference type="PATRIC" id="fig|159743.3.peg.317"/>
<accession>A0A0D7X722</accession>
<comment type="caution">
    <text evidence="1">The sequence shown here is derived from an EMBL/GenBank/DDBJ whole genome shotgun (WGS) entry which is preliminary data.</text>
</comment>